<organism evidence="2">
    <name type="scientific">Arundo donax</name>
    <name type="common">Giant reed</name>
    <name type="synonym">Donax arundinaceus</name>
    <dbReference type="NCBI Taxonomy" id="35708"/>
    <lineage>
        <taxon>Eukaryota</taxon>
        <taxon>Viridiplantae</taxon>
        <taxon>Streptophyta</taxon>
        <taxon>Embryophyta</taxon>
        <taxon>Tracheophyta</taxon>
        <taxon>Spermatophyta</taxon>
        <taxon>Magnoliopsida</taxon>
        <taxon>Liliopsida</taxon>
        <taxon>Poales</taxon>
        <taxon>Poaceae</taxon>
        <taxon>PACMAD clade</taxon>
        <taxon>Arundinoideae</taxon>
        <taxon>Arundineae</taxon>
        <taxon>Arundo</taxon>
    </lineage>
</organism>
<reference evidence="2" key="1">
    <citation type="submission" date="2014-09" db="EMBL/GenBank/DDBJ databases">
        <authorList>
            <person name="Magalhaes I.L.F."/>
            <person name="Oliveira U."/>
            <person name="Santos F.R."/>
            <person name="Vidigal T.H.D.A."/>
            <person name="Brescovit A.D."/>
            <person name="Santos A.J."/>
        </authorList>
    </citation>
    <scope>NUCLEOTIDE SEQUENCE</scope>
    <source>
        <tissue evidence="2">Shoot tissue taken approximately 20 cm above the soil surface</tissue>
    </source>
</reference>
<accession>A0A0A9DFR3</accession>
<feature type="compositionally biased region" description="Basic residues" evidence="1">
    <location>
        <begin position="52"/>
        <end position="63"/>
    </location>
</feature>
<evidence type="ECO:0000313" key="2">
    <source>
        <dbReference type="EMBL" id="JAD87444.1"/>
    </source>
</evidence>
<reference evidence="2" key="2">
    <citation type="journal article" date="2015" name="Data Brief">
        <title>Shoot transcriptome of the giant reed, Arundo donax.</title>
        <authorList>
            <person name="Barrero R.A."/>
            <person name="Guerrero F.D."/>
            <person name="Moolhuijzen P."/>
            <person name="Goolsby J.A."/>
            <person name="Tidwell J."/>
            <person name="Bellgard S.E."/>
            <person name="Bellgard M.I."/>
        </authorList>
    </citation>
    <scope>NUCLEOTIDE SEQUENCE</scope>
    <source>
        <tissue evidence="2">Shoot tissue taken approximately 20 cm above the soil surface</tissue>
    </source>
</reference>
<sequence length="63" mass="7148">MWAAGPGGCCTSHYSPLSGLRRRRRRHRLLPTLPPTPAPRRRPTALQGTSSLRRHRRRLPAAE</sequence>
<name>A0A0A9DFR3_ARUDO</name>
<proteinExistence type="predicted"/>
<feature type="compositionally biased region" description="Basic residues" evidence="1">
    <location>
        <begin position="20"/>
        <end position="29"/>
    </location>
</feature>
<dbReference type="AlphaFoldDB" id="A0A0A9DFR3"/>
<dbReference type="EMBL" id="GBRH01210451">
    <property type="protein sequence ID" value="JAD87444.1"/>
    <property type="molecule type" value="Transcribed_RNA"/>
</dbReference>
<protein>
    <submittedName>
        <fullName evidence="2">Uncharacterized protein</fullName>
    </submittedName>
</protein>
<evidence type="ECO:0000256" key="1">
    <source>
        <dbReference type="SAM" id="MobiDB-lite"/>
    </source>
</evidence>
<feature type="region of interest" description="Disordered" evidence="1">
    <location>
        <begin position="1"/>
        <end position="63"/>
    </location>
</feature>